<sequence>MKTLVFILIITLLTIQIDGLSLDYIPTGAEINGHSQLNGDSVTFWWKDKALSSTFNVIFPLKSAYQYPHLNPSCHHKMNGHGYIVKMYDTVIFKYYGRHGSLSCCLYFPMSAILDDGVRESLPKSEN</sequence>
<feature type="signal peptide" evidence="1">
    <location>
        <begin position="1"/>
        <end position="19"/>
    </location>
</feature>
<keyword evidence="3" id="KW-1185">Reference proteome</keyword>
<dbReference type="Proteomes" id="UP000789759">
    <property type="component" value="Unassembled WGS sequence"/>
</dbReference>
<keyword evidence="1" id="KW-0732">Signal</keyword>
<evidence type="ECO:0000256" key="1">
    <source>
        <dbReference type="SAM" id="SignalP"/>
    </source>
</evidence>
<protein>
    <submittedName>
        <fullName evidence="2">17643_t:CDS:1</fullName>
    </submittedName>
</protein>
<reference evidence="2" key="1">
    <citation type="submission" date="2021-06" db="EMBL/GenBank/DDBJ databases">
        <authorList>
            <person name="Kallberg Y."/>
            <person name="Tangrot J."/>
            <person name="Rosling A."/>
        </authorList>
    </citation>
    <scope>NUCLEOTIDE SEQUENCE</scope>
    <source>
        <strain evidence="2">FL966</strain>
    </source>
</reference>
<organism evidence="2 3">
    <name type="scientific">Cetraspora pellucida</name>
    <dbReference type="NCBI Taxonomy" id="1433469"/>
    <lineage>
        <taxon>Eukaryota</taxon>
        <taxon>Fungi</taxon>
        <taxon>Fungi incertae sedis</taxon>
        <taxon>Mucoromycota</taxon>
        <taxon>Glomeromycotina</taxon>
        <taxon>Glomeromycetes</taxon>
        <taxon>Diversisporales</taxon>
        <taxon>Gigasporaceae</taxon>
        <taxon>Cetraspora</taxon>
    </lineage>
</organism>
<dbReference type="OrthoDB" id="2375316at2759"/>
<evidence type="ECO:0000313" key="2">
    <source>
        <dbReference type="EMBL" id="CAG8670213.1"/>
    </source>
</evidence>
<gene>
    <name evidence="2" type="ORF">CPELLU_LOCUS10234</name>
</gene>
<feature type="chain" id="PRO_5040126337" evidence="1">
    <location>
        <begin position="20"/>
        <end position="127"/>
    </location>
</feature>
<proteinExistence type="predicted"/>
<evidence type="ECO:0000313" key="3">
    <source>
        <dbReference type="Proteomes" id="UP000789759"/>
    </source>
</evidence>
<comment type="caution">
    <text evidence="2">The sequence shown here is derived from an EMBL/GenBank/DDBJ whole genome shotgun (WGS) entry which is preliminary data.</text>
</comment>
<dbReference type="EMBL" id="CAJVQA010008349">
    <property type="protein sequence ID" value="CAG8670213.1"/>
    <property type="molecule type" value="Genomic_DNA"/>
</dbReference>
<accession>A0A9N9EFV2</accession>
<dbReference type="AlphaFoldDB" id="A0A9N9EFV2"/>
<name>A0A9N9EFV2_9GLOM</name>